<organism evidence="8 9">
    <name type="scientific">Cylicocyclus nassatus</name>
    <name type="common">Nematode worm</name>
    <dbReference type="NCBI Taxonomy" id="53992"/>
    <lineage>
        <taxon>Eukaryota</taxon>
        <taxon>Metazoa</taxon>
        <taxon>Ecdysozoa</taxon>
        <taxon>Nematoda</taxon>
        <taxon>Chromadorea</taxon>
        <taxon>Rhabditida</taxon>
        <taxon>Rhabditina</taxon>
        <taxon>Rhabditomorpha</taxon>
        <taxon>Strongyloidea</taxon>
        <taxon>Strongylidae</taxon>
        <taxon>Cylicocyclus</taxon>
    </lineage>
</organism>
<keyword evidence="9" id="KW-1185">Reference proteome</keyword>
<gene>
    <name evidence="8" type="ORF">CYNAS_LOCUS10265</name>
</gene>
<feature type="transmembrane region" description="Helical" evidence="5">
    <location>
        <begin position="237"/>
        <end position="256"/>
    </location>
</feature>
<dbReference type="Pfam" id="PF02931">
    <property type="entry name" value="Neur_chan_LBD"/>
    <property type="match status" value="1"/>
</dbReference>
<dbReference type="InterPro" id="IPR036719">
    <property type="entry name" value="Neuro-gated_channel_TM_sf"/>
</dbReference>
<feature type="transmembrane region" description="Helical" evidence="5">
    <location>
        <begin position="354"/>
        <end position="375"/>
    </location>
</feature>
<comment type="subcellular location">
    <subcellularLocation>
        <location evidence="1">Membrane</location>
        <topology evidence="1">Multi-pass membrane protein</topology>
    </subcellularLocation>
</comment>
<dbReference type="Gene3D" id="1.20.58.390">
    <property type="entry name" value="Neurotransmitter-gated ion-channel transmembrane domain"/>
    <property type="match status" value="1"/>
</dbReference>
<dbReference type="EMBL" id="CATQJL010000223">
    <property type="protein sequence ID" value="CAJ0598282.1"/>
    <property type="molecule type" value="Genomic_DNA"/>
</dbReference>
<dbReference type="AlphaFoldDB" id="A0AA36M642"/>
<sequence length="394" mass="44820">MYATVIILGLVMLSDVVPYENETRAEFHKKQAELISHLFSGYRKEVPPIIIRGLDSPTTIEPLVVNITLGYVHLMTVNEPNQTIDMLIDYILRWNDVRLTWNPADFNEIKGILIDKNLIWKADLLSSESCTTTDVRESQLQHAYVECNGNVHLYVANAISLLCPWNVENFPFDEQVCNLTFASIDLLHPAIQFNANISEDYKKPRDNGAWTVYGPMVEPNLEDHKASFHFQFKRSPGFYVIVIIMPSFLLTFLCVIGMFRFNSDHTDYLGKLGAGFTAIVAKCSILQLLETSAPKASQLSLLSFYVMVNLILVTVAMFITVMSLEMCSLSKLAIPGIKTKRWTRRFRFNSLAKFRVICLILFPLATTVNLLKLLLDVRKCMNNCKPMEKSLVTM</sequence>
<dbReference type="CDD" id="cd18989">
    <property type="entry name" value="LGIC_ECD_cation"/>
    <property type="match status" value="1"/>
</dbReference>
<feature type="signal peptide" evidence="6">
    <location>
        <begin position="1"/>
        <end position="18"/>
    </location>
</feature>
<dbReference type="InterPro" id="IPR006202">
    <property type="entry name" value="Neur_chan_lig-bd"/>
</dbReference>
<dbReference type="InterPro" id="IPR036734">
    <property type="entry name" value="Neur_chan_lig-bd_sf"/>
</dbReference>
<dbReference type="GO" id="GO:0016020">
    <property type="term" value="C:membrane"/>
    <property type="evidence" value="ECO:0007669"/>
    <property type="project" value="UniProtKB-SubCell"/>
</dbReference>
<evidence type="ECO:0000256" key="4">
    <source>
        <dbReference type="ARBA" id="ARBA00023136"/>
    </source>
</evidence>
<proteinExistence type="predicted"/>
<evidence type="ECO:0000313" key="9">
    <source>
        <dbReference type="Proteomes" id="UP001176961"/>
    </source>
</evidence>
<dbReference type="GO" id="GO:0004888">
    <property type="term" value="F:transmembrane signaling receptor activity"/>
    <property type="evidence" value="ECO:0007669"/>
    <property type="project" value="InterPro"/>
</dbReference>
<evidence type="ECO:0000313" key="8">
    <source>
        <dbReference type="EMBL" id="CAJ0598282.1"/>
    </source>
</evidence>
<dbReference type="Proteomes" id="UP001176961">
    <property type="component" value="Unassembled WGS sequence"/>
</dbReference>
<protein>
    <recommendedName>
        <fullName evidence="7">Neurotransmitter-gated ion-channel ligand-binding domain-containing protein</fullName>
    </recommendedName>
</protein>
<dbReference type="SUPFAM" id="SSF63712">
    <property type="entry name" value="Nicotinic receptor ligand binding domain-like"/>
    <property type="match status" value="1"/>
</dbReference>
<feature type="chain" id="PRO_5041315499" description="Neurotransmitter-gated ion-channel ligand-binding domain-containing protein" evidence="6">
    <location>
        <begin position="19"/>
        <end position="394"/>
    </location>
</feature>
<dbReference type="Gene3D" id="2.70.170.10">
    <property type="entry name" value="Neurotransmitter-gated ion-channel ligand-binding domain"/>
    <property type="match status" value="1"/>
</dbReference>
<accession>A0AA36M642</accession>
<evidence type="ECO:0000256" key="2">
    <source>
        <dbReference type="ARBA" id="ARBA00022692"/>
    </source>
</evidence>
<evidence type="ECO:0000256" key="6">
    <source>
        <dbReference type="SAM" id="SignalP"/>
    </source>
</evidence>
<reference evidence="8" key="1">
    <citation type="submission" date="2023-07" db="EMBL/GenBank/DDBJ databases">
        <authorList>
            <consortium name="CYATHOMIX"/>
        </authorList>
    </citation>
    <scope>NUCLEOTIDE SEQUENCE</scope>
    <source>
        <strain evidence="8">N/A</strain>
    </source>
</reference>
<dbReference type="SUPFAM" id="SSF90112">
    <property type="entry name" value="Neurotransmitter-gated ion-channel transmembrane pore"/>
    <property type="match status" value="1"/>
</dbReference>
<dbReference type="InterPro" id="IPR006201">
    <property type="entry name" value="Neur_channel"/>
</dbReference>
<evidence type="ECO:0000259" key="7">
    <source>
        <dbReference type="Pfam" id="PF02931"/>
    </source>
</evidence>
<keyword evidence="4 5" id="KW-0472">Membrane</keyword>
<keyword evidence="2 5" id="KW-0812">Transmembrane</keyword>
<evidence type="ECO:0000256" key="5">
    <source>
        <dbReference type="SAM" id="Phobius"/>
    </source>
</evidence>
<feature type="transmembrane region" description="Helical" evidence="5">
    <location>
        <begin position="301"/>
        <end position="334"/>
    </location>
</feature>
<dbReference type="InterPro" id="IPR038050">
    <property type="entry name" value="Neuro_actylchol_rec"/>
</dbReference>
<evidence type="ECO:0000256" key="3">
    <source>
        <dbReference type="ARBA" id="ARBA00022989"/>
    </source>
</evidence>
<dbReference type="GO" id="GO:0005230">
    <property type="term" value="F:extracellular ligand-gated monoatomic ion channel activity"/>
    <property type="evidence" value="ECO:0007669"/>
    <property type="project" value="InterPro"/>
</dbReference>
<keyword evidence="6" id="KW-0732">Signal</keyword>
<dbReference type="PANTHER" id="PTHR18945">
    <property type="entry name" value="NEUROTRANSMITTER GATED ION CHANNEL"/>
    <property type="match status" value="1"/>
</dbReference>
<keyword evidence="3 5" id="KW-1133">Transmembrane helix</keyword>
<evidence type="ECO:0000256" key="1">
    <source>
        <dbReference type="ARBA" id="ARBA00004141"/>
    </source>
</evidence>
<comment type="caution">
    <text evidence="8">The sequence shown here is derived from an EMBL/GenBank/DDBJ whole genome shotgun (WGS) entry which is preliminary data.</text>
</comment>
<name>A0AA36M642_CYLNA</name>
<feature type="domain" description="Neurotransmitter-gated ion-channel ligand-binding" evidence="7">
    <location>
        <begin position="32"/>
        <end position="199"/>
    </location>
</feature>
<dbReference type="PRINTS" id="PR00252">
    <property type="entry name" value="NRIONCHANNEL"/>
</dbReference>